<comment type="caution">
    <text evidence="2">The sequence shown here is derived from an EMBL/GenBank/DDBJ whole genome shotgun (WGS) entry which is preliminary data.</text>
</comment>
<dbReference type="SUPFAM" id="SSF52540">
    <property type="entry name" value="P-loop containing nucleoside triphosphate hydrolases"/>
    <property type="match status" value="1"/>
</dbReference>
<evidence type="ECO:0000259" key="1">
    <source>
        <dbReference type="Pfam" id="PF00931"/>
    </source>
</evidence>
<accession>A0A396I0B1</accession>
<dbReference type="Gramene" id="rna21029">
    <property type="protein sequence ID" value="RHN59046.1"/>
    <property type="gene ID" value="gene21029"/>
</dbReference>
<proteinExistence type="predicted"/>
<feature type="domain" description="NB-ARC" evidence="1">
    <location>
        <begin position="5"/>
        <end position="43"/>
    </location>
</feature>
<evidence type="ECO:0000313" key="2">
    <source>
        <dbReference type="EMBL" id="RHN59046.1"/>
    </source>
</evidence>
<protein>
    <submittedName>
        <fullName evidence="2">Putative P-loop containing nucleoside triphosphate hydrolase</fullName>
    </submittedName>
</protein>
<dbReference type="GO" id="GO:0016787">
    <property type="term" value="F:hydrolase activity"/>
    <property type="evidence" value="ECO:0007669"/>
    <property type="project" value="UniProtKB-KW"/>
</dbReference>
<dbReference type="GO" id="GO:0006952">
    <property type="term" value="P:defense response"/>
    <property type="evidence" value="ECO:0007669"/>
    <property type="project" value="InterPro"/>
</dbReference>
<keyword evidence="2" id="KW-0378">Hydrolase</keyword>
<dbReference type="Pfam" id="PF00931">
    <property type="entry name" value="NB-ARC"/>
    <property type="match status" value="1"/>
</dbReference>
<sequence length="76" mass="8603">MSINSRVQDVIQLLKQSKSPLLIGIWGMAGIGKTTIAQAIYHQIGPYFADKCFLKKRQGSLGTRKWSSFFTTETYF</sequence>
<dbReference type="InterPro" id="IPR044974">
    <property type="entry name" value="Disease_R_plants"/>
</dbReference>
<reference evidence="2" key="1">
    <citation type="journal article" date="2018" name="Nat. Plants">
        <title>Whole-genome landscape of Medicago truncatula symbiotic genes.</title>
        <authorList>
            <person name="Pecrix Y."/>
            <person name="Gamas P."/>
            <person name="Carrere S."/>
        </authorList>
    </citation>
    <scope>NUCLEOTIDE SEQUENCE</scope>
    <source>
        <tissue evidence="2">Leaves</tissue>
    </source>
</reference>
<dbReference type="InterPro" id="IPR002182">
    <property type="entry name" value="NB-ARC"/>
</dbReference>
<dbReference type="InterPro" id="IPR027417">
    <property type="entry name" value="P-loop_NTPase"/>
</dbReference>
<name>A0A396I0B1_MEDTR</name>
<gene>
    <name evidence="2" type="ORF">MtrunA17_Chr4g0009031</name>
</gene>
<dbReference type="AlphaFoldDB" id="A0A396I0B1"/>
<dbReference type="GO" id="GO:0043531">
    <property type="term" value="F:ADP binding"/>
    <property type="evidence" value="ECO:0007669"/>
    <property type="project" value="InterPro"/>
</dbReference>
<dbReference type="Proteomes" id="UP000265566">
    <property type="component" value="Chromosome 4"/>
</dbReference>
<dbReference type="EMBL" id="PSQE01000004">
    <property type="protein sequence ID" value="RHN59046.1"/>
    <property type="molecule type" value="Genomic_DNA"/>
</dbReference>
<organism evidence="2">
    <name type="scientific">Medicago truncatula</name>
    <name type="common">Barrel medic</name>
    <name type="synonym">Medicago tribuloides</name>
    <dbReference type="NCBI Taxonomy" id="3880"/>
    <lineage>
        <taxon>Eukaryota</taxon>
        <taxon>Viridiplantae</taxon>
        <taxon>Streptophyta</taxon>
        <taxon>Embryophyta</taxon>
        <taxon>Tracheophyta</taxon>
        <taxon>Spermatophyta</taxon>
        <taxon>Magnoliopsida</taxon>
        <taxon>eudicotyledons</taxon>
        <taxon>Gunneridae</taxon>
        <taxon>Pentapetalae</taxon>
        <taxon>rosids</taxon>
        <taxon>fabids</taxon>
        <taxon>Fabales</taxon>
        <taxon>Fabaceae</taxon>
        <taxon>Papilionoideae</taxon>
        <taxon>50 kb inversion clade</taxon>
        <taxon>NPAAA clade</taxon>
        <taxon>Hologalegina</taxon>
        <taxon>IRL clade</taxon>
        <taxon>Trifolieae</taxon>
        <taxon>Medicago</taxon>
    </lineage>
</organism>
<dbReference type="Gene3D" id="3.40.50.300">
    <property type="entry name" value="P-loop containing nucleotide triphosphate hydrolases"/>
    <property type="match status" value="1"/>
</dbReference>
<dbReference type="PANTHER" id="PTHR11017:SF271">
    <property type="entry name" value="DISEASE RESISTANCE PROTEIN (TIR-NBS-LRR CLASS) FAMILY"/>
    <property type="match status" value="1"/>
</dbReference>
<dbReference type="PANTHER" id="PTHR11017">
    <property type="entry name" value="LEUCINE-RICH REPEAT-CONTAINING PROTEIN"/>
    <property type="match status" value="1"/>
</dbReference>